<dbReference type="GO" id="GO:0032259">
    <property type="term" value="P:methylation"/>
    <property type="evidence" value="ECO:0007669"/>
    <property type="project" value="UniProtKB-KW"/>
</dbReference>
<evidence type="ECO:0000256" key="1">
    <source>
        <dbReference type="ARBA" id="ARBA00011900"/>
    </source>
</evidence>
<keyword evidence="2" id="KW-0489">Methyltransferase</keyword>
<keyword evidence="3" id="KW-0808">Transferase</keyword>
<dbReference type="EC" id="2.1.1.72" evidence="1"/>
<comment type="catalytic activity">
    <reaction evidence="6">
        <text>a 2'-deoxyadenosine in DNA + S-adenosyl-L-methionine = an N(6)-methyl-2'-deoxyadenosine in DNA + S-adenosyl-L-homocysteine + H(+)</text>
        <dbReference type="Rhea" id="RHEA:15197"/>
        <dbReference type="Rhea" id="RHEA-COMP:12418"/>
        <dbReference type="Rhea" id="RHEA-COMP:12419"/>
        <dbReference type="ChEBI" id="CHEBI:15378"/>
        <dbReference type="ChEBI" id="CHEBI:57856"/>
        <dbReference type="ChEBI" id="CHEBI:59789"/>
        <dbReference type="ChEBI" id="CHEBI:90615"/>
        <dbReference type="ChEBI" id="CHEBI:90616"/>
        <dbReference type="EC" id="2.1.1.72"/>
    </reaction>
</comment>
<reference evidence="8" key="1">
    <citation type="submission" date="2022-08" db="EMBL/GenBank/DDBJ databases">
        <authorList>
            <person name="Kallberg Y."/>
            <person name="Tangrot J."/>
            <person name="Rosling A."/>
        </authorList>
    </citation>
    <scope>NUCLEOTIDE SEQUENCE</scope>
    <source>
        <strain evidence="8">Wild A</strain>
    </source>
</reference>
<accession>A0A9W4SBM1</accession>
<feature type="domain" description="DNA methylase adenine-specific" evidence="7">
    <location>
        <begin position="277"/>
        <end position="418"/>
    </location>
</feature>
<evidence type="ECO:0000259" key="7">
    <source>
        <dbReference type="Pfam" id="PF02384"/>
    </source>
</evidence>
<keyword evidence="9" id="KW-1185">Reference proteome</keyword>
<dbReference type="InterPro" id="IPR029063">
    <property type="entry name" value="SAM-dependent_MTases_sf"/>
</dbReference>
<dbReference type="PRINTS" id="PR00507">
    <property type="entry name" value="N12N6MTFRASE"/>
</dbReference>
<dbReference type="PANTHER" id="PTHR42933:SF1">
    <property type="entry name" value="SITE-SPECIFIC DNA-METHYLTRANSFERASE (ADENINE-SPECIFIC)"/>
    <property type="match status" value="1"/>
</dbReference>
<name>A0A9W4SBM1_9GLOM</name>
<evidence type="ECO:0000256" key="2">
    <source>
        <dbReference type="ARBA" id="ARBA00022603"/>
    </source>
</evidence>
<comment type="caution">
    <text evidence="8">The sequence shown here is derived from an EMBL/GenBank/DDBJ whole genome shotgun (WGS) entry which is preliminary data.</text>
</comment>
<dbReference type="GO" id="GO:0003677">
    <property type="term" value="F:DNA binding"/>
    <property type="evidence" value="ECO:0007669"/>
    <property type="project" value="InterPro"/>
</dbReference>
<evidence type="ECO:0000313" key="9">
    <source>
        <dbReference type="Proteomes" id="UP001153678"/>
    </source>
</evidence>
<dbReference type="PANTHER" id="PTHR42933">
    <property type="entry name" value="SLR6095 PROTEIN"/>
    <property type="match status" value="1"/>
</dbReference>
<evidence type="ECO:0000256" key="6">
    <source>
        <dbReference type="ARBA" id="ARBA00047942"/>
    </source>
</evidence>
<dbReference type="InterPro" id="IPR003356">
    <property type="entry name" value="DNA_methylase_A-5"/>
</dbReference>
<evidence type="ECO:0000256" key="4">
    <source>
        <dbReference type="ARBA" id="ARBA00022691"/>
    </source>
</evidence>
<keyword evidence="4" id="KW-0949">S-adenosyl-L-methionine</keyword>
<sequence>MSNLENFESEEEMKGFVLKALEIDPTKKQREFEFIQQGHSDSNPKTKKILERCGGKPEKCDLGCFKGEHHKGISQGRPEYIIRLKDKILIVELKLKSNKHESKKFDEPRSYNVDGALYYSKKQQPIYEPLGKKEKEILPWDKYFERLERKPNREIVKKVLKVAENLHNNLRNMSFDQDDKPFFISGCLIALKDKIFHSSLLKNEFDSETETLKHLKSALEREIEGEKYQHLVNELKEALENDSLTDEDAKKEDRLSSVLKVLQRDIFPLIHFSSNFDVIGEFYHEFLRYSGNDEGLGILLTPSHIAEIFTELVVLKPTDKVLDICCGTGTFLVVALSKMSENASPKTLEEAKKNLFGIEKQKKIYRLALTNMILRGDGKSNIIQGSCFKKENLEKLKENGGTDFKVGFLNPPYSQTKYPEGKFILHHLELLEKGGRMAVIVPLKLARGTKQKD</sequence>
<dbReference type="InterPro" id="IPR051537">
    <property type="entry name" value="DNA_Adenine_Mtase"/>
</dbReference>
<dbReference type="GO" id="GO:0009007">
    <property type="term" value="F:site-specific DNA-methyltransferase (adenine-specific) activity"/>
    <property type="evidence" value="ECO:0007669"/>
    <property type="project" value="UniProtKB-EC"/>
</dbReference>
<dbReference type="GO" id="GO:0008170">
    <property type="term" value="F:N-methyltransferase activity"/>
    <property type="evidence" value="ECO:0007669"/>
    <property type="project" value="InterPro"/>
</dbReference>
<dbReference type="CDD" id="cd02440">
    <property type="entry name" value="AdoMet_MTases"/>
    <property type="match status" value="1"/>
</dbReference>
<dbReference type="AlphaFoldDB" id="A0A9W4SBM1"/>
<proteinExistence type="predicted"/>
<dbReference type="Proteomes" id="UP001153678">
    <property type="component" value="Unassembled WGS sequence"/>
</dbReference>
<organism evidence="8 9">
    <name type="scientific">Funneliformis geosporum</name>
    <dbReference type="NCBI Taxonomy" id="1117311"/>
    <lineage>
        <taxon>Eukaryota</taxon>
        <taxon>Fungi</taxon>
        <taxon>Fungi incertae sedis</taxon>
        <taxon>Mucoromycota</taxon>
        <taxon>Glomeromycotina</taxon>
        <taxon>Glomeromycetes</taxon>
        <taxon>Glomerales</taxon>
        <taxon>Glomeraceae</taxon>
        <taxon>Funneliformis</taxon>
    </lineage>
</organism>
<dbReference type="EMBL" id="CAMKVN010000059">
    <property type="protein sequence ID" value="CAI2162917.1"/>
    <property type="molecule type" value="Genomic_DNA"/>
</dbReference>
<dbReference type="Gene3D" id="3.40.50.150">
    <property type="entry name" value="Vaccinia Virus protein VP39"/>
    <property type="match status" value="1"/>
</dbReference>
<evidence type="ECO:0000313" key="8">
    <source>
        <dbReference type="EMBL" id="CAI2162917.1"/>
    </source>
</evidence>
<dbReference type="Pfam" id="PF02384">
    <property type="entry name" value="N6_Mtase"/>
    <property type="match status" value="1"/>
</dbReference>
<evidence type="ECO:0000256" key="3">
    <source>
        <dbReference type="ARBA" id="ARBA00022679"/>
    </source>
</evidence>
<dbReference type="OrthoDB" id="10355201at2759"/>
<evidence type="ECO:0000256" key="5">
    <source>
        <dbReference type="ARBA" id="ARBA00022747"/>
    </source>
</evidence>
<keyword evidence="5" id="KW-0680">Restriction system</keyword>
<gene>
    <name evidence="8" type="ORF">FWILDA_LOCUS804</name>
</gene>
<protein>
    <recommendedName>
        <fullName evidence="1">site-specific DNA-methyltransferase (adenine-specific)</fullName>
        <ecNumber evidence="1">2.1.1.72</ecNumber>
    </recommendedName>
</protein>
<dbReference type="SUPFAM" id="SSF53335">
    <property type="entry name" value="S-adenosyl-L-methionine-dependent methyltransferases"/>
    <property type="match status" value="1"/>
</dbReference>
<dbReference type="GO" id="GO:0009307">
    <property type="term" value="P:DNA restriction-modification system"/>
    <property type="evidence" value="ECO:0007669"/>
    <property type="project" value="UniProtKB-KW"/>
</dbReference>